<dbReference type="EMBL" id="GBXM01053216">
    <property type="protein sequence ID" value="JAH55361.1"/>
    <property type="molecule type" value="Transcribed_RNA"/>
</dbReference>
<reference evidence="1" key="2">
    <citation type="journal article" date="2015" name="Fish Shellfish Immunol.">
        <title>Early steps in the European eel (Anguilla anguilla)-Vibrio vulnificus interaction in the gills: Role of the RtxA13 toxin.</title>
        <authorList>
            <person name="Callol A."/>
            <person name="Pajuelo D."/>
            <person name="Ebbesson L."/>
            <person name="Teles M."/>
            <person name="MacKenzie S."/>
            <person name="Amaro C."/>
        </authorList>
    </citation>
    <scope>NUCLEOTIDE SEQUENCE</scope>
</reference>
<protein>
    <submittedName>
        <fullName evidence="1">Uncharacterized protein</fullName>
    </submittedName>
</protein>
<accession>A0A0E9TP65</accession>
<name>A0A0E9TP65_ANGAN</name>
<proteinExistence type="predicted"/>
<sequence length="11" mass="1203">METIRGLLPSS</sequence>
<evidence type="ECO:0000313" key="1">
    <source>
        <dbReference type="EMBL" id="JAH55361.1"/>
    </source>
</evidence>
<reference evidence="1" key="1">
    <citation type="submission" date="2014-11" db="EMBL/GenBank/DDBJ databases">
        <authorList>
            <person name="Amaro Gonzalez C."/>
        </authorList>
    </citation>
    <scope>NUCLEOTIDE SEQUENCE</scope>
</reference>
<organism evidence="1">
    <name type="scientific">Anguilla anguilla</name>
    <name type="common">European freshwater eel</name>
    <name type="synonym">Muraena anguilla</name>
    <dbReference type="NCBI Taxonomy" id="7936"/>
    <lineage>
        <taxon>Eukaryota</taxon>
        <taxon>Metazoa</taxon>
        <taxon>Chordata</taxon>
        <taxon>Craniata</taxon>
        <taxon>Vertebrata</taxon>
        <taxon>Euteleostomi</taxon>
        <taxon>Actinopterygii</taxon>
        <taxon>Neopterygii</taxon>
        <taxon>Teleostei</taxon>
        <taxon>Anguilliformes</taxon>
        <taxon>Anguillidae</taxon>
        <taxon>Anguilla</taxon>
    </lineage>
</organism>